<evidence type="ECO:0000256" key="1">
    <source>
        <dbReference type="SAM" id="MobiDB-lite"/>
    </source>
</evidence>
<dbReference type="Pfam" id="PF04883">
    <property type="entry name" value="HK97-gp10_like"/>
    <property type="match status" value="1"/>
</dbReference>
<comment type="caution">
    <text evidence="2">The sequence shown here is derived from an EMBL/GenBank/DDBJ whole genome shotgun (WGS) entry which is preliminary data.</text>
</comment>
<sequence>MGDFTQQIEKFLQKVDTKLARHPKAAREALGEAGKAMKKALEPNVPVQGKSTPTRRKGTLKRHVKARIKRKDGSLVIYVGIWKKGAQKNKEKNLAKGKHAYLNDPFFWHFVDKGTQKMSARNFLSSKKEHYEQIGFDKMKEVYLSKMTEK</sequence>
<keyword evidence="3" id="KW-1185">Reference proteome</keyword>
<dbReference type="EMBL" id="PHGZ01000032">
    <property type="protein sequence ID" value="PJG81966.1"/>
    <property type="molecule type" value="Genomic_DNA"/>
</dbReference>
<evidence type="ECO:0000313" key="2">
    <source>
        <dbReference type="EMBL" id="PJG81966.1"/>
    </source>
</evidence>
<feature type="region of interest" description="Disordered" evidence="1">
    <location>
        <begin position="44"/>
        <end position="65"/>
    </location>
</feature>
<dbReference type="Proteomes" id="UP000230282">
    <property type="component" value="Unassembled WGS sequence"/>
</dbReference>
<reference evidence="2 3" key="1">
    <citation type="submission" date="2017-11" db="EMBL/GenBank/DDBJ databases">
        <title>Reclassification of Bisgaard taxon 5 as Caviibacterium pharyngocola gen. nov., sp. nov.</title>
        <authorList>
            <person name="Christensen H."/>
        </authorList>
    </citation>
    <scope>NUCLEOTIDE SEQUENCE [LARGE SCALE GENOMIC DNA]</scope>
    <source>
        <strain evidence="2 3">7_3</strain>
    </source>
</reference>
<dbReference type="RefSeq" id="WP_100297618.1">
    <property type="nucleotide sequence ID" value="NZ_PHGZ01000032.1"/>
</dbReference>
<dbReference type="AlphaFoldDB" id="A0A2M8RSV9"/>
<dbReference type="NCBIfam" id="TIGR01725">
    <property type="entry name" value="phge_HK97_gp10"/>
    <property type="match status" value="1"/>
</dbReference>
<proteinExistence type="predicted"/>
<accession>A0A2M8RSV9</accession>
<organism evidence="2 3">
    <name type="scientific">Caviibacterium pharyngocola</name>
    <dbReference type="NCBI Taxonomy" id="28159"/>
    <lineage>
        <taxon>Bacteria</taxon>
        <taxon>Pseudomonadati</taxon>
        <taxon>Pseudomonadota</taxon>
        <taxon>Gammaproteobacteria</taxon>
        <taxon>Pasteurellales</taxon>
        <taxon>Pasteurellaceae</taxon>
        <taxon>Caviibacterium</taxon>
    </lineage>
</organism>
<name>A0A2M8RSV9_9PAST</name>
<protein>
    <recommendedName>
        <fullName evidence="4">HK97 gp10 family phage protein</fullName>
    </recommendedName>
</protein>
<dbReference type="OrthoDB" id="5736381at2"/>
<evidence type="ECO:0008006" key="4">
    <source>
        <dbReference type="Google" id="ProtNLM"/>
    </source>
</evidence>
<gene>
    <name evidence="2" type="ORF">CVP04_11325</name>
</gene>
<evidence type="ECO:0000313" key="3">
    <source>
        <dbReference type="Proteomes" id="UP000230282"/>
    </source>
</evidence>
<feature type="compositionally biased region" description="Basic residues" evidence="1">
    <location>
        <begin position="53"/>
        <end position="65"/>
    </location>
</feature>
<dbReference type="InterPro" id="IPR010064">
    <property type="entry name" value="HK97-gp10_tail"/>
</dbReference>